<dbReference type="OrthoDB" id="5297217at2759"/>
<dbReference type="AlphaFoldDB" id="A0A1X2I228"/>
<dbReference type="InterPro" id="IPR032675">
    <property type="entry name" value="LRR_dom_sf"/>
</dbReference>
<protein>
    <submittedName>
        <fullName evidence="2">Uncharacterized protein</fullName>
    </submittedName>
</protein>
<dbReference type="Proteomes" id="UP000193560">
    <property type="component" value="Unassembled WGS sequence"/>
</dbReference>
<accession>A0A1X2I228</accession>
<organism evidence="2 3">
    <name type="scientific">Absidia repens</name>
    <dbReference type="NCBI Taxonomy" id="90262"/>
    <lineage>
        <taxon>Eukaryota</taxon>
        <taxon>Fungi</taxon>
        <taxon>Fungi incertae sedis</taxon>
        <taxon>Mucoromycota</taxon>
        <taxon>Mucoromycotina</taxon>
        <taxon>Mucoromycetes</taxon>
        <taxon>Mucorales</taxon>
        <taxon>Cunninghamellaceae</taxon>
        <taxon>Absidia</taxon>
    </lineage>
</organism>
<sequence>MLNNDYSMGHCKFELPNGIALKLRIFFPVFSLINDSSPSLEIISNIVEQLDDNKDRYSLALVNRFFYHETNPILWRSPTITSSSSTGGDDGDEEANTITAIRFIVCVMEARHLVALQVRKLDLGDYIWSDAELLLVTRRLSLLEELNINNEACLSNISLGCLPRHCPNLTSFRLLTAISTRQLCSKPSGQEMQHMDGDTVVDVVDPATATSTTSSKRRSPVDQLDRPASWLATVPQPR</sequence>
<feature type="compositionally biased region" description="Low complexity" evidence="1">
    <location>
        <begin position="205"/>
        <end position="214"/>
    </location>
</feature>
<dbReference type="EMBL" id="MCGE01000035">
    <property type="protein sequence ID" value="ORZ07472.1"/>
    <property type="molecule type" value="Genomic_DNA"/>
</dbReference>
<name>A0A1X2I228_9FUNG</name>
<evidence type="ECO:0000313" key="2">
    <source>
        <dbReference type="EMBL" id="ORZ07472.1"/>
    </source>
</evidence>
<dbReference type="Gene3D" id="3.80.10.10">
    <property type="entry name" value="Ribonuclease Inhibitor"/>
    <property type="match status" value="1"/>
</dbReference>
<evidence type="ECO:0000313" key="3">
    <source>
        <dbReference type="Proteomes" id="UP000193560"/>
    </source>
</evidence>
<comment type="caution">
    <text evidence="2">The sequence shown here is derived from an EMBL/GenBank/DDBJ whole genome shotgun (WGS) entry which is preliminary data.</text>
</comment>
<gene>
    <name evidence="2" type="ORF">BCR42DRAFT_426315</name>
</gene>
<proteinExistence type="predicted"/>
<keyword evidence="3" id="KW-1185">Reference proteome</keyword>
<feature type="region of interest" description="Disordered" evidence="1">
    <location>
        <begin position="205"/>
        <end position="238"/>
    </location>
</feature>
<evidence type="ECO:0000256" key="1">
    <source>
        <dbReference type="SAM" id="MobiDB-lite"/>
    </source>
</evidence>
<reference evidence="2 3" key="1">
    <citation type="submission" date="2016-07" db="EMBL/GenBank/DDBJ databases">
        <title>Pervasive Adenine N6-methylation of Active Genes in Fungi.</title>
        <authorList>
            <consortium name="DOE Joint Genome Institute"/>
            <person name="Mondo S.J."/>
            <person name="Dannebaum R.O."/>
            <person name="Kuo R.C."/>
            <person name="Labutti K."/>
            <person name="Haridas S."/>
            <person name="Kuo A."/>
            <person name="Salamov A."/>
            <person name="Ahrendt S.R."/>
            <person name="Lipzen A."/>
            <person name="Sullivan W."/>
            <person name="Andreopoulos W.B."/>
            <person name="Clum A."/>
            <person name="Lindquist E."/>
            <person name="Daum C."/>
            <person name="Ramamoorthy G.K."/>
            <person name="Gryganskyi A."/>
            <person name="Culley D."/>
            <person name="Magnuson J.K."/>
            <person name="James T.Y."/>
            <person name="O'Malley M.A."/>
            <person name="Stajich J.E."/>
            <person name="Spatafora J.W."/>
            <person name="Visel A."/>
            <person name="Grigoriev I.V."/>
        </authorList>
    </citation>
    <scope>NUCLEOTIDE SEQUENCE [LARGE SCALE GENOMIC DNA]</scope>
    <source>
        <strain evidence="2 3">NRRL 1336</strain>
    </source>
</reference>